<sequence length="110" mass="12289">MSLPNADKAVVDLHKLKGYCLNTEHPRGKHKARVFQSALGLSATDADFLREQLLHAALESPATVTARDEYGLRYMIDCEIEGERGTSTVRSLWIIRSGEETPRLTTCFVL</sequence>
<dbReference type="RefSeq" id="WP_095615792.1">
    <property type="nucleotide sequence ID" value="NZ_NSKD01000001.1"/>
</dbReference>
<dbReference type="Pfam" id="PF21814">
    <property type="entry name" value="DUF6883"/>
    <property type="match status" value="1"/>
</dbReference>
<accession>A0A2A2F9R0</accession>
<dbReference type="InterPro" id="IPR049250">
    <property type="entry name" value="DUF6883"/>
</dbReference>
<name>A0A2A2F9R0_9GAMM</name>
<reference evidence="2 3" key="1">
    <citation type="submission" date="2017-08" db="EMBL/GenBank/DDBJ databases">
        <title>Halovibrio sewagensis sp. nov., isolated from wastewater of high salinity.</title>
        <authorList>
            <person name="Dong X."/>
            <person name="Zhang G."/>
        </authorList>
    </citation>
    <scope>NUCLEOTIDE SEQUENCE [LARGE SCALE GENOMIC DNA]</scope>
    <source>
        <strain evidence="2 3">YL5-2</strain>
    </source>
</reference>
<dbReference type="Proteomes" id="UP000218896">
    <property type="component" value="Unassembled WGS sequence"/>
</dbReference>
<protein>
    <recommendedName>
        <fullName evidence="1">DUF6883 domain-containing protein</fullName>
    </recommendedName>
</protein>
<keyword evidence="3" id="KW-1185">Reference proteome</keyword>
<gene>
    <name evidence="2" type="ORF">CK501_00615</name>
</gene>
<organism evidence="2 3">
    <name type="scientific">Halovibrio salipaludis</name>
    <dbReference type="NCBI Taxonomy" id="2032626"/>
    <lineage>
        <taxon>Bacteria</taxon>
        <taxon>Pseudomonadati</taxon>
        <taxon>Pseudomonadota</taxon>
        <taxon>Gammaproteobacteria</taxon>
        <taxon>Oceanospirillales</taxon>
        <taxon>Halomonadaceae</taxon>
        <taxon>Halovibrio</taxon>
    </lineage>
</organism>
<evidence type="ECO:0000313" key="2">
    <source>
        <dbReference type="EMBL" id="PAU81688.1"/>
    </source>
</evidence>
<proteinExistence type="predicted"/>
<dbReference type="EMBL" id="NSKD01000001">
    <property type="protein sequence ID" value="PAU81688.1"/>
    <property type="molecule type" value="Genomic_DNA"/>
</dbReference>
<dbReference type="AlphaFoldDB" id="A0A2A2F9R0"/>
<evidence type="ECO:0000259" key="1">
    <source>
        <dbReference type="Pfam" id="PF21814"/>
    </source>
</evidence>
<feature type="domain" description="DUF6883" evidence="1">
    <location>
        <begin position="3"/>
        <end position="109"/>
    </location>
</feature>
<comment type="caution">
    <text evidence="2">The sequence shown here is derived from an EMBL/GenBank/DDBJ whole genome shotgun (WGS) entry which is preliminary data.</text>
</comment>
<evidence type="ECO:0000313" key="3">
    <source>
        <dbReference type="Proteomes" id="UP000218896"/>
    </source>
</evidence>